<keyword evidence="2" id="KW-1185">Reference proteome</keyword>
<evidence type="ECO:0000313" key="2">
    <source>
        <dbReference type="Proteomes" id="UP000467841"/>
    </source>
</evidence>
<name>A0A6D2IC73_9BRAS</name>
<organism evidence="1 2">
    <name type="scientific">Microthlaspi erraticum</name>
    <dbReference type="NCBI Taxonomy" id="1685480"/>
    <lineage>
        <taxon>Eukaryota</taxon>
        <taxon>Viridiplantae</taxon>
        <taxon>Streptophyta</taxon>
        <taxon>Embryophyta</taxon>
        <taxon>Tracheophyta</taxon>
        <taxon>Spermatophyta</taxon>
        <taxon>Magnoliopsida</taxon>
        <taxon>eudicotyledons</taxon>
        <taxon>Gunneridae</taxon>
        <taxon>Pentapetalae</taxon>
        <taxon>rosids</taxon>
        <taxon>malvids</taxon>
        <taxon>Brassicales</taxon>
        <taxon>Brassicaceae</taxon>
        <taxon>Coluteocarpeae</taxon>
        <taxon>Microthlaspi</taxon>
    </lineage>
</organism>
<dbReference type="Proteomes" id="UP000467841">
    <property type="component" value="Unassembled WGS sequence"/>
</dbReference>
<sequence>MVLDSRVPNSDSPVRCPSSVVYPYGRCLTLAVTDPLTLVTSFFFTPVVLKKKKTLLASEGRECGSFNRNTEKTFCLRVYLPRYNVQEHGVCGRFSCG</sequence>
<gene>
    <name evidence="1" type="ORF">MERR_LOCUS11733</name>
</gene>
<dbReference type="EMBL" id="CACVBM020000888">
    <property type="protein sequence ID" value="CAA7024498.1"/>
    <property type="molecule type" value="Genomic_DNA"/>
</dbReference>
<proteinExistence type="predicted"/>
<evidence type="ECO:0000313" key="1">
    <source>
        <dbReference type="EMBL" id="CAA7024498.1"/>
    </source>
</evidence>
<dbReference type="AlphaFoldDB" id="A0A6D2IC73"/>
<accession>A0A6D2IC73</accession>
<reference evidence="1" key="1">
    <citation type="submission" date="2020-01" db="EMBL/GenBank/DDBJ databases">
        <authorList>
            <person name="Mishra B."/>
        </authorList>
    </citation>
    <scope>NUCLEOTIDE SEQUENCE [LARGE SCALE GENOMIC DNA]</scope>
</reference>
<comment type="caution">
    <text evidence="1">The sequence shown here is derived from an EMBL/GenBank/DDBJ whole genome shotgun (WGS) entry which is preliminary data.</text>
</comment>
<protein>
    <submittedName>
        <fullName evidence="1">Uncharacterized protein</fullName>
    </submittedName>
</protein>